<evidence type="ECO:0000256" key="5">
    <source>
        <dbReference type="ARBA" id="ARBA00022741"/>
    </source>
</evidence>
<keyword evidence="6 12" id="KW-0067">ATP-binding</keyword>
<evidence type="ECO:0000256" key="1">
    <source>
        <dbReference type="ARBA" id="ARBA00004651"/>
    </source>
</evidence>
<dbReference type="GO" id="GO:0016887">
    <property type="term" value="F:ATP hydrolysis activity"/>
    <property type="evidence" value="ECO:0007669"/>
    <property type="project" value="InterPro"/>
</dbReference>
<gene>
    <name evidence="12" type="ORF">EPA93_25680</name>
</gene>
<dbReference type="EMBL" id="CP035758">
    <property type="protein sequence ID" value="QBD79186.1"/>
    <property type="molecule type" value="Genomic_DNA"/>
</dbReference>
<keyword evidence="13" id="KW-1185">Reference proteome</keyword>
<dbReference type="RefSeq" id="WP_129890239.1">
    <property type="nucleotide sequence ID" value="NZ_CP035758.1"/>
</dbReference>
<dbReference type="SMART" id="SM00382">
    <property type="entry name" value="AAA"/>
    <property type="match status" value="1"/>
</dbReference>
<feature type="transmembrane region" description="Helical" evidence="9">
    <location>
        <begin position="270"/>
        <end position="290"/>
    </location>
</feature>
<dbReference type="PANTHER" id="PTHR43394">
    <property type="entry name" value="ATP-DEPENDENT PERMEASE MDL1, MITOCHONDRIAL"/>
    <property type="match status" value="1"/>
</dbReference>
<organism evidence="12 13">
    <name type="scientific">Ktedonosporobacter rubrisoli</name>
    <dbReference type="NCBI Taxonomy" id="2509675"/>
    <lineage>
        <taxon>Bacteria</taxon>
        <taxon>Bacillati</taxon>
        <taxon>Chloroflexota</taxon>
        <taxon>Ktedonobacteria</taxon>
        <taxon>Ktedonobacterales</taxon>
        <taxon>Ktedonosporobacteraceae</taxon>
        <taxon>Ktedonosporobacter</taxon>
    </lineage>
</organism>
<dbReference type="PANTHER" id="PTHR43394:SF1">
    <property type="entry name" value="ATP-BINDING CASSETTE SUB-FAMILY B MEMBER 10, MITOCHONDRIAL"/>
    <property type="match status" value="1"/>
</dbReference>
<dbReference type="SUPFAM" id="SSF90123">
    <property type="entry name" value="ABC transporter transmembrane region"/>
    <property type="match status" value="1"/>
</dbReference>
<dbReference type="AlphaFoldDB" id="A0A4P6JW27"/>
<evidence type="ECO:0000256" key="9">
    <source>
        <dbReference type="SAM" id="Phobius"/>
    </source>
</evidence>
<evidence type="ECO:0000256" key="4">
    <source>
        <dbReference type="ARBA" id="ARBA00022692"/>
    </source>
</evidence>
<keyword evidence="3" id="KW-1003">Cell membrane</keyword>
<keyword evidence="4 9" id="KW-0812">Transmembrane</keyword>
<dbReference type="PROSITE" id="PS50893">
    <property type="entry name" value="ABC_TRANSPORTER_2"/>
    <property type="match status" value="1"/>
</dbReference>
<feature type="domain" description="ABC transporter" evidence="10">
    <location>
        <begin position="339"/>
        <end position="573"/>
    </location>
</feature>
<evidence type="ECO:0000256" key="6">
    <source>
        <dbReference type="ARBA" id="ARBA00022840"/>
    </source>
</evidence>
<dbReference type="Pfam" id="PF00005">
    <property type="entry name" value="ABC_tran"/>
    <property type="match status" value="1"/>
</dbReference>
<evidence type="ECO:0000256" key="7">
    <source>
        <dbReference type="ARBA" id="ARBA00022989"/>
    </source>
</evidence>
<dbReference type="CDD" id="cd07346">
    <property type="entry name" value="ABC_6TM_exporters"/>
    <property type="match status" value="1"/>
</dbReference>
<evidence type="ECO:0000313" key="12">
    <source>
        <dbReference type="EMBL" id="QBD79186.1"/>
    </source>
</evidence>
<dbReference type="InterPro" id="IPR017871">
    <property type="entry name" value="ABC_transporter-like_CS"/>
</dbReference>
<dbReference type="KEGG" id="kbs:EPA93_25680"/>
<dbReference type="Proteomes" id="UP000290365">
    <property type="component" value="Chromosome"/>
</dbReference>
<dbReference type="InterPro" id="IPR039421">
    <property type="entry name" value="Type_1_exporter"/>
</dbReference>
<dbReference type="GO" id="GO:0015421">
    <property type="term" value="F:ABC-type oligopeptide transporter activity"/>
    <property type="evidence" value="ECO:0007669"/>
    <property type="project" value="TreeGrafter"/>
</dbReference>
<evidence type="ECO:0000256" key="8">
    <source>
        <dbReference type="ARBA" id="ARBA00023136"/>
    </source>
</evidence>
<dbReference type="PROSITE" id="PS00211">
    <property type="entry name" value="ABC_TRANSPORTER_1"/>
    <property type="match status" value="1"/>
</dbReference>
<protein>
    <submittedName>
        <fullName evidence="12">ABC transporter ATP-binding protein</fullName>
    </submittedName>
</protein>
<dbReference type="InterPro" id="IPR036640">
    <property type="entry name" value="ABC1_TM_sf"/>
</dbReference>
<keyword evidence="8 9" id="KW-0472">Membrane</keyword>
<comment type="subcellular location">
    <subcellularLocation>
        <location evidence="1">Cell membrane</location>
        <topology evidence="1">Multi-pass membrane protein</topology>
    </subcellularLocation>
</comment>
<evidence type="ECO:0000256" key="2">
    <source>
        <dbReference type="ARBA" id="ARBA00022448"/>
    </source>
</evidence>
<feature type="transmembrane region" description="Helical" evidence="9">
    <location>
        <begin position="163"/>
        <end position="181"/>
    </location>
</feature>
<feature type="transmembrane region" description="Helical" evidence="9">
    <location>
        <begin position="242"/>
        <end position="264"/>
    </location>
</feature>
<dbReference type="InterPro" id="IPR027417">
    <property type="entry name" value="P-loop_NTPase"/>
</dbReference>
<dbReference type="Pfam" id="PF00664">
    <property type="entry name" value="ABC_membrane"/>
    <property type="match status" value="1"/>
</dbReference>
<evidence type="ECO:0000259" key="11">
    <source>
        <dbReference type="PROSITE" id="PS50929"/>
    </source>
</evidence>
<proteinExistence type="predicted"/>
<accession>A0A4P6JW27</accession>
<dbReference type="FunFam" id="3.40.50.300:FF:000299">
    <property type="entry name" value="ABC transporter ATP-binding protein/permease"/>
    <property type="match status" value="1"/>
</dbReference>
<feature type="domain" description="ABC transmembrane type-1" evidence="11">
    <location>
        <begin position="24"/>
        <end position="306"/>
    </location>
</feature>
<dbReference type="InterPro" id="IPR011527">
    <property type="entry name" value="ABC1_TM_dom"/>
</dbReference>
<dbReference type="InterPro" id="IPR003593">
    <property type="entry name" value="AAA+_ATPase"/>
</dbReference>
<dbReference type="SUPFAM" id="SSF52540">
    <property type="entry name" value="P-loop containing nucleoside triphosphate hydrolases"/>
    <property type="match status" value="1"/>
</dbReference>
<feature type="transmembrane region" description="Helical" evidence="9">
    <location>
        <begin position="138"/>
        <end position="157"/>
    </location>
</feature>
<sequence>MKPSPKRYMELFAHYLKPQWRRTLLMTLSLLGGIGLQLLKPQILRYFIDTAIARGATIYLLAAGLLFVIVALLNQGITTSSAYLSQSVAWTATNHLRHDLVAHCLSLDLAFHKAHTIGELIERIDGDVDMLSNFFSQLVVNLLSNVVLMLGILILFFTIDWRAGLVLSLFTAVALLILSQMQRRIIPLFVKLRQMSAEFYGFLSERLTGTEDLRANGAVGYTMQRFYALLRQWWQITRKADLTSIAMGNTSLIIFVFGCVLTVLSGTYLWSRGLATIGTIYLMFSYTNLLSGPVNQIQRQLQDLQQAQASLQRIQELLSTTSSLTAEADRQLPPGALSVAFEHVSFGYEPELPVIRDISLAIQPQKVLGVLGRTGSGKTTLARLLFRLYDVQEGQICLSAVPIQMTRLHELRRRIGMVTQDVQLFRASVRDNLTFFNHAIPDSRIIAALEEVGLASWLQTLPDGLASQLGPEGEGLSAGEAQLLAFARVFLSEPDLVILDEASSRLDPSTERAIERAIDKLFTGRTAIVIAHRLSTIKRADAIAIIEDGHVLEYGNRLELAGDPASRFAHLLTTGLEEALA</sequence>
<dbReference type="InterPro" id="IPR003439">
    <property type="entry name" value="ABC_transporter-like_ATP-bd"/>
</dbReference>
<reference evidence="12 13" key="1">
    <citation type="submission" date="2019-01" db="EMBL/GenBank/DDBJ databases">
        <title>Ktedonosporobacter rubrisoli SCAWS-G2.</title>
        <authorList>
            <person name="Huang Y."/>
            <person name="Yan B."/>
        </authorList>
    </citation>
    <scope>NUCLEOTIDE SEQUENCE [LARGE SCALE GENOMIC DNA]</scope>
    <source>
        <strain evidence="12 13">SCAWS-G2</strain>
    </source>
</reference>
<feature type="transmembrane region" description="Helical" evidence="9">
    <location>
        <begin position="20"/>
        <end position="39"/>
    </location>
</feature>
<dbReference type="Gene3D" id="1.20.1560.10">
    <property type="entry name" value="ABC transporter type 1, transmembrane domain"/>
    <property type="match status" value="1"/>
</dbReference>
<evidence type="ECO:0000259" key="10">
    <source>
        <dbReference type="PROSITE" id="PS50893"/>
    </source>
</evidence>
<name>A0A4P6JW27_KTERU</name>
<evidence type="ECO:0000256" key="3">
    <source>
        <dbReference type="ARBA" id="ARBA00022475"/>
    </source>
</evidence>
<keyword evidence="7 9" id="KW-1133">Transmembrane helix</keyword>
<dbReference type="GO" id="GO:0005886">
    <property type="term" value="C:plasma membrane"/>
    <property type="evidence" value="ECO:0007669"/>
    <property type="project" value="UniProtKB-SubCell"/>
</dbReference>
<evidence type="ECO:0000313" key="13">
    <source>
        <dbReference type="Proteomes" id="UP000290365"/>
    </source>
</evidence>
<dbReference type="GO" id="GO:0005524">
    <property type="term" value="F:ATP binding"/>
    <property type="evidence" value="ECO:0007669"/>
    <property type="project" value="UniProtKB-KW"/>
</dbReference>
<keyword evidence="2" id="KW-0813">Transport</keyword>
<keyword evidence="5" id="KW-0547">Nucleotide-binding</keyword>
<dbReference type="PROSITE" id="PS50929">
    <property type="entry name" value="ABC_TM1F"/>
    <property type="match status" value="1"/>
</dbReference>
<dbReference type="OrthoDB" id="9769895at2"/>
<dbReference type="Gene3D" id="3.40.50.300">
    <property type="entry name" value="P-loop containing nucleotide triphosphate hydrolases"/>
    <property type="match status" value="1"/>
</dbReference>
<feature type="transmembrane region" description="Helical" evidence="9">
    <location>
        <begin position="51"/>
        <end position="73"/>
    </location>
</feature>